<keyword evidence="6" id="KW-0598">Phosphotransferase system</keyword>
<keyword evidence="9 13" id="KW-1133">Transmembrane helix</keyword>
<dbReference type="PATRIC" id="fig|496833.3.peg.237"/>
<keyword evidence="10 13" id="KW-0472">Membrane</keyword>
<evidence type="ECO:0000256" key="2">
    <source>
        <dbReference type="ARBA" id="ARBA00022448"/>
    </source>
</evidence>
<keyword evidence="4" id="KW-0762">Sugar transport</keyword>
<dbReference type="NCBIfam" id="TIGR00830">
    <property type="entry name" value="PTBA"/>
    <property type="match status" value="1"/>
</dbReference>
<evidence type="ECO:0000256" key="8">
    <source>
        <dbReference type="ARBA" id="ARBA00022777"/>
    </source>
</evidence>
<dbReference type="InterPro" id="IPR050429">
    <property type="entry name" value="PTS_Glucose_EIICBA"/>
</dbReference>
<feature type="compositionally biased region" description="Polar residues" evidence="12">
    <location>
        <begin position="695"/>
        <end position="704"/>
    </location>
</feature>
<feature type="transmembrane region" description="Helical" evidence="13">
    <location>
        <begin position="502"/>
        <end position="521"/>
    </location>
</feature>
<dbReference type="InterPro" id="IPR011055">
    <property type="entry name" value="Dup_hybrid_motif"/>
</dbReference>
<dbReference type="InterPro" id="IPR003352">
    <property type="entry name" value="PTS_EIIC"/>
</dbReference>
<reference evidence="17 18" key="1">
    <citation type="journal article" date="2009" name="Curr. Microbiol.">
        <title>Molecular cloning and expression of a novel cholinephosphotransferase involved in glycoglycerophospholipid biosynthesis of Mycoplasma fermentans.</title>
        <authorList>
            <person name="Ishida N."/>
            <person name="Irikura D."/>
            <person name="Matsuda K."/>
            <person name="Sato S."/>
            <person name="Asano K."/>
        </authorList>
    </citation>
    <scope>NUCLEOTIDE SEQUENCE [LARGE SCALE GENOMIC DNA]</scope>
    <source>
        <strain evidence="18">ATCC 19989 / NBRC 14854 / NCTC 10117 / PG18</strain>
    </source>
</reference>
<dbReference type="GO" id="GO:0016301">
    <property type="term" value="F:kinase activity"/>
    <property type="evidence" value="ECO:0007669"/>
    <property type="project" value="UniProtKB-KW"/>
</dbReference>
<gene>
    <name evidence="17" type="ordered locus">MBIO_0646</name>
</gene>
<dbReference type="AlphaFoldDB" id="C4XFI9"/>
<dbReference type="EMBL" id="AP009608">
    <property type="protein sequence ID" value="BAH69911.1"/>
    <property type="molecule type" value="Genomic_DNA"/>
</dbReference>
<evidence type="ECO:0000256" key="4">
    <source>
        <dbReference type="ARBA" id="ARBA00022597"/>
    </source>
</evidence>
<dbReference type="PANTHER" id="PTHR30009:SF20">
    <property type="entry name" value="PTS SYSTEM GLUCOSE-SPECIFIC EIICB COMPONENT-RELATED"/>
    <property type="match status" value="1"/>
</dbReference>
<feature type="domain" description="PTS EIIA type-1" evidence="14">
    <location>
        <begin position="751"/>
        <end position="858"/>
    </location>
</feature>
<evidence type="ECO:0000256" key="12">
    <source>
        <dbReference type="SAM" id="MobiDB-lite"/>
    </source>
</evidence>
<feature type="active site" description="Phosphocysteine intermediate; for EIIB activity" evidence="11">
    <location>
        <position position="613"/>
    </location>
</feature>
<dbReference type="PROSITE" id="PS00371">
    <property type="entry name" value="PTS_EIIA_TYPE_1_HIS"/>
    <property type="match status" value="1"/>
</dbReference>
<sequence length="885" mass="96680">MLLILDFRVILLNVYERRKMTTAQTTGIENKKSKPKDNSRKGNFRKILSKISGAFMLPISVMSIAGLFLGVGATISSQSAIVLNNNPLSSAAKAGIVIGDFIKLLGDPIFGAMPLLFAAAFVVAFTDEAGVGVFAAIVGYLVFSAIQAPFIQSVIEKTNIDGTKQASELIGKTILKDDKTGQLYYETLKGYNILWMTGKFGAEVKQVVGSSLGFKTLQTSVFGGIFVGLIVSYLYNKLHTIKLPTVISFFGGKRFVSLITIVAMIPLAFLFLLIWPWVGIGLSYFGNSLGHVPYGIESFVFGYIERSLIPFGLHHAFYAPLWYTNAGGDILKALEDWEARGNTFSGDATALTAYNGWKALMASKHNEWMGDSYAAIGVMKLNFNTITWKDATPAHEVHTLPLYKFVASELGIKLGRFMQGKYSFMILGLPGAAVAMILAAPKENRKVAAGTVIPAALTSVITGVTEPIEFTFLFLAPWLFWGFHAFFCALSFLLANVLGVHIGMSFSGGIMDLIIYGIIPVMKGTNFWWALAVGVPYFFIYLGGFYFFIKKFNLATPGRGETVRLFTKKDFQAKQDGNDENSSSKDTSARNAREYAMILALGGPKNIVNTNNCASRLRYDINDRNLVNEVECKAAGAVALKWEGDKHVQVIVGPVAEQMNANIRKILASGELDDIVVEAKSEPTQPVVVVEAPTQEQPTVQETPAVTPEPQVETSSMTETKWVDESNDLERPVEFFAPAVGDVIPLSQVPDETFANKYLGDGIAIRLKAEKKASIWAPVSGTLETVFPTKHAYGITTEEGIKVLIHIGVDTVALNGEGFETKLKQGKKVKAGDLLCTVDVEYLSNQNKVSDVIVVILNESEHKHIIDTALGEKMTKRADKLMLVK</sequence>
<feature type="transmembrane region" description="Helical" evidence="13">
    <location>
        <begin position="470"/>
        <end position="495"/>
    </location>
</feature>
<dbReference type="Pfam" id="PF02378">
    <property type="entry name" value="PTS_EIIC"/>
    <property type="match status" value="1"/>
</dbReference>
<feature type="transmembrane region" description="Helical" evidence="13">
    <location>
        <begin position="527"/>
        <end position="549"/>
    </location>
</feature>
<keyword evidence="18" id="KW-1185">Reference proteome</keyword>
<feature type="transmembrane region" description="Helical" evidence="13">
    <location>
        <begin position="422"/>
        <end position="440"/>
    </location>
</feature>
<dbReference type="HOGENOM" id="CLU_012312_1_1_14"/>
<dbReference type="eggNOG" id="COG2190">
    <property type="taxonomic scope" value="Bacteria"/>
</dbReference>
<feature type="transmembrane region" description="Helical" evidence="13">
    <location>
        <begin position="217"/>
        <end position="235"/>
    </location>
</feature>
<dbReference type="InterPro" id="IPR013013">
    <property type="entry name" value="PTS_EIIC_1"/>
</dbReference>
<feature type="transmembrane region" description="Helical" evidence="13">
    <location>
        <begin position="133"/>
        <end position="155"/>
    </location>
</feature>
<dbReference type="PROSITE" id="PS51093">
    <property type="entry name" value="PTS_EIIA_TYPE_1"/>
    <property type="match status" value="1"/>
</dbReference>
<evidence type="ECO:0000256" key="9">
    <source>
        <dbReference type="ARBA" id="ARBA00022989"/>
    </source>
</evidence>
<comment type="subcellular location">
    <subcellularLocation>
        <location evidence="1">Cell membrane</location>
        <topology evidence="1">Multi-pass membrane protein</topology>
    </subcellularLocation>
</comment>
<protein>
    <submittedName>
        <fullName evidence="17">Uncharacterized protein</fullName>
    </submittedName>
</protein>
<dbReference type="Pfam" id="PF00358">
    <property type="entry name" value="PTS_EIIA_1"/>
    <property type="match status" value="1"/>
</dbReference>
<evidence type="ECO:0000313" key="17">
    <source>
        <dbReference type="EMBL" id="BAH69911.1"/>
    </source>
</evidence>
<name>C4XFI9_MYCFP</name>
<keyword evidence="5" id="KW-0808">Transferase</keyword>
<evidence type="ECO:0000259" key="15">
    <source>
        <dbReference type="PROSITE" id="PS51098"/>
    </source>
</evidence>
<evidence type="ECO:0000256" key="13">
    <source>
        <dbReference type="SAM" id="Phobius"/>
    </source>
</evidence>
<keyword evidence="8" id="KW-0418">Kinase</keyword>
<organism evidence="17 18">
    <name type="scientific">Mycoplasmopsis fermentans (strain ATCC 19989 / NBRC 14854 / NCTC 10117 / PG18)</name>
    <name type="common">Mycoplasma fermentans</name>
    <dbReference type="NCBI Taxonomy" id="496833"/>
    <lineage>
        <taxon>Bacteria</taxon>
        <taxon>Bacillati</taxon>
        <taxon>Mycoplasmatota</taxon>
        <taxon>Mycoplasmoidales</taxon>
        <taxon>Metamycoplasmataceae</taxon>
        <taxon>Mycoplasmopsis</taxon>
    </lineage>
</organism>
<feature type="transmembrane region" description="Helical" evidence="13">
    <location>
        <begin position="255"/>
        <end position="278"/>
    </location>
</feature>
<dbReference type="InterPro" id="IPR001127">
    <property type="entry name" value="PTS_EIIA_1_perm"/>
</dbReference>
<feature type="domain" description="PTS EIIC type-1" evidence="16">
    <location>
        <begin position="42"/>
        <end position="561"/>
    </location>
</feature>
<keyword evidence="3" id="KW-1003">Cell membrane</keyword>
<dbReference type="eggNOG" id="COG1263">
    <property type="taxonomic scope" value="Bacteria"/>
</dbReference>
<dbReference type="InterPro" id="IPR018113">
    <property type="entry name" value="PTrfase_EIIB_Cys"/>
</dbReference>
<evidence type="ECO:0000256" key="7">
    <source>
        <dbReference type="ARBA" id="ARBA00022692"/>
    </source>
</evidence>
<dbReference type="Proteomes" id="UP000006810">
    <property type="component" value="Chromosome"/>
</dbReference>
<dbReference type="PROSITE" id="PS51098">
    <property type="entry name" value="PTS_EIIB_TYPE_1"/>
    <property type="match status" value="1"/>
</dbReference>
<dbReference type="GO" id="GO:0005886">
    <property type="term" value="C:plasma membrane"/>
    <property type="evidence" value="ECO:0007669"/>
    <property type="project" value="UniProtKB-SubCell"/>
</dbReference>
<evidence type="ECO:0000256" key="3">
    <source>
        <dbReference type="ARBA" id="ARBA00022475"/>
    </source>
</evidence>
<dbReference type="GO" id="GO:0008982">
    <property type="term" value="F:protein-N(PI)-phosphohistidine-sugar phosphotransferase activity"/>
    <property type="evidence" value="ECO:0007669"/>
    <property type="project" value="InterPro"/>
</dbReference>
<evidence type="ECO:0000259" key="16">
    <source>
        <dbReference type="PROSITE" id="PS51103"/>
    </source>
</evidence>
<dbReference type="SUPFAM" id="SSF51261">
    <property type="entry name" value="Duplicated hybrid motif"/>
    <property type="match status" value="1"/>
</dbReference>
<evidence type="ECO:0000256" key="11">
    <source>
        <dbReference type="PROSITE-ProRule" id="PRU00421"/>
    </source>
</evidence>
<evidence type="ECO:0000256" key="10">
    <source>
        <dbReference type="ARBA" id="ARBA00023136"/>
    </source>
</evidence>
<evidence type="ECO:0000256" key="6">
    <source>
        <dbReference type="ARBA" id="ARBA00022683"/>
    </source>
</evidence>
<evidence type="ECO:0000256" key="1">
    <source>
        <dbReference type="ARBA" id="ARBA00004651"/>
    </source>
</evidence>
<dbReference type="PROSITE" id="PS51103">
    <property type="entry name" value="PTS_EIIC_TYPE_1"/>
    <property type="match status" value="1"/>
</dbReference>
<dbReference type="GO" id="GO:0090563">
    <property type="term" value="F:protein-phosphocysteine-sugar phosphotransferase activity"/>
    <property type="evidence" value="ECO:0007669"/>
    <property type="project" value="TreeGrafter"/>
</dbReference>
<proteinExistence type="predicted"/>
<keyword evidence="2" id="KW-0813">Transport</keyword>
<feature type="transmembrane region" description="Helical" evidence="13">
    <location>
        <begin position="54"/>
        <end position="75"/>
    </location>
</feature>
<evidence type="ECO:0000259" key="14">
    <source>
        <dbReference type="PROSITE" id="PS51093"/>
    </source>
</evidence>
<accession>C4XFI9</accession>
<dbReference type="GO" id="GO:0009401">
    <property type="term" value="P:phosphoenolpyruvate-dependent sugar phosphotransferase system"/>
    <property type="evidence" value="ECO:0007669"/>
    <property type="project" value="UniProtKB-KW"/>
</dbReference>
<feature type="transmembrane region" description="Helical" evidence="13">
    <location>
        <begin position="109"/>
        <end position="126"/>
    </location>
</feature>
<dbReference type="InterPro" id="IPR001996">
    <property type="entry name" value="PTS_IIB_1"/>
</dbReference>
<dbReference type="Gene3D" id="3.30.1360.60">
    <property type="entry name" value="Glucose permease domain IIB"/>
    <property type="match status" value="1"/>
</dbReference>
<feature type="region of interest" description="Disordered" evidence="12">
    <location>
        <begin position="695"/>
        <end position="719"/>
    </location>
</feature>
<evidence type="ECO:0000256" key="5">
    <source>
        <dbReference type="ARBA" id="ARBA00022679"/>
    </source>
</evidence>
<dbReference type="SUPFAM" id="SSF55604">
    <property type="entry name" value="Glucose permease domain IIB"/>
    <property type="match status" value="1"/>
</dbReference>
<dbReference type="Pfam" id="PF00367">
    <property type="entry name" value="PTS_EIIB"/>
    <property type="match status" value="1"/>
</dbReference>
<keyword evidence="7 13" id="KW-0812">Transmembrane</keyword>
<dbReference type="KEGG" id="mfp:MBIO_0646"/>
<dbReference type="Gene3D" id="2.70.70.10">
    <property type="entry name" value="Glucose Permease (Domain IIA)"/>
    <property type="match status" value="1"/>
</dbReference>
<evidence type="ECO:0000313" key="18">
    <source>
        <dbReference type="Proteomes" id="UP000006810"/>
    </source>
</evidence>
<dbReference type="InterPro" id="IPR036878">
    <property type="entry name" value="Glu_permease_IIB"/>
</dbReference>
<feature type="domain" description="PTS EIIB type-1" evidence="15">
    <location>
        <begin position="591"/>
        <end position="673"/>
    </location>
</feature>
<dbReference type="PANTHER" id="PTHR30009">
    <property type="entry name" value="CYTOCHROME C-TYPE SYNTHESIS PROTEIN AND PTS TRANSMEMBRANE COMPONENT"/>
    <property type="match status" value="1"/>
</dbReference>